<evidence type="ECO:0000256" key="5">
    <source>
        <dbReference type="ARBA" id="ARBA00023159"/>
    </source>
</evidence>
<reference evidence="10 11" key="1">
    <citation type="submission" date="2024-02" db="EMBL/GenBank/DDBJ databases">
        <authorList>
            <person name="Daric V."/>
            <person name="Darras S."/>
        </authorList>
    </citation>
    <scope>NUCLEOTIDE SEQUENCE [LARGE SCALE GENOMIC DNA]</scope>
</reference>
<evidence type="ECO:0000256" key="1">
    <source>
        <dbReference type="ARBA" id="ARBA00004123"/>
    </source>
</evidence>
<keyword evidence="7 9" id="KW-0539">Nucleus</keyword>
<name>A0ABP0FIY4_CLALP</name>
<sequence>MADKFEVLEENLEQFIETVRRLGIIVSDFPPQGQNVLNQKVNSMITTLKEIENCKSAFADVQIPLEVFDYIDAGKNPQLYTKDCIEKALMKNELVKGKTDVYRKFRKELMSQLTTIFPEQISEYKKIREES</sequence>
<proteinExistence type="inferred from homology"/>
<evidence type="ECO:0000256" key="3">
    <source>
        <dbReference type="ARBA" id="ARBA00019617"/>
    </source>
</evidence>
<dbReference type="InterPro" id="IPR019145">
    <property type="entry name" value="Mediator_Med10"/>
</dbReference>
<comment type="function">
    <text evidence="9">Component of the Mediator complex, a coactivator involved in the regulated transcription of nearly all RNA polymerase II-dependent genes. Mediator functions as a bridge to convey information from gene-specific regulatory proteins to the basal RNA polymerase II transcription machinery. Mediator is recruited to promoters by direct interactions with regulatory proteins and serves as a scaffold for the assembly of a functional preinitiation complex with RNA polymerase II and the general transcription factors.</text>
</comment>
<evidence type="ECO:0000313" key="11">
    <source>
        <dbReference type="Proteomes" id="UP001642483"/>
    </source>
</evidence>
<keyword evidence="5 9" id="KW-0010">Activator</keyword>
<comment type="similarity">
    <text evidence="2 9">Belongs to the Mediator complex subunit 10 family.</text>
</comment>
<keyword evidence="11" id="KW-1185">Reference proteome</keyword>
<evidence type="ECO:0000256" key="9">
    <source>
        <dbReference type="RuleBase" id="RU364146"/>
    </source>
</evidence>
<keyword evidence="4 9" id="KW-0805">Transcription regulation</keyword>
<comment type="caution">
    <text evidence="10">The sequence shown here is derived from an EMBL/GenBank/DDBJ whole genome shotgun (WGS) entry which is preliminary data.</text>
</comment>
<comment type="subcellular location">
    <subcellularLocation>
        <location evidence="1 9">Nucleus</location>
    </subcellularLocation>
</comment>
<dbReference type="PANTHER" id="PTHR13345:SF13">
    <property type="entry name" value="MEDIATOR OF RNA POLYMERASE II TRANSCRIPTION SUBUNIT 10"/>
    <property type="match status" value="1"/>
</dbReference>
<accession>A0ABP0FIY4</accession>
<evidence type="ECO:0000313" key="10">
    <source>
        <dbReference type="EMBL" id="CAK8679634.1"/>
    </source>
</evidence>
<dbReference type="Proteomes" id="UP001642483">
    <property type="component" value="Unassembled WGS sequence"/>
</dbReference>
<keyword evidence="6 9" id="KW-0804">Transcription</keyword>
<dbReference type="EMBL" id="CAWYQH010000068">
    <property type="protein sequence ID" value="CAK8679634.1"/>
    <property type="molecule type" value="Genomic_DNA"/>
</dbReference>
<comment type="subunit">
    <text evidence="9">Component of the Mediator complex.</text>
</comment>
<dbReference type="PANTHER" id="PTHR13345">
    <property type="entry name" value="MEDIATOR OF RNA POLYMERASE II TRANSCRIPTION SUBUNIT 10"/>
    <property type="match status" value="1"/>
</dbReference>
<evidence type="ECO:0000256" key="2">
    <source>
        <dbReference type="ARBA" id="ARBA00005389"/>
    </source>
</evidence>
<evidence type="ECO:0000256" key="8">
    <source>
        <dbReference type="ARBA" id="ARBA00032004"/>
    </source>
</evidence>
<evidence type="ECO:0000256" key="4">
    <source>
        <dbReference type="ARBA" id="ARBA00023015"/>
    </source>
</evidence>
<protein>
    <recommendedName>
        <fullName evidence="3 9">Mediator of RNA polymerase II transcription subunit 10</fullName>
    </recommendedName>
    <alternativeName>
        <fullName evidence="8 9">Mediator complex subunit 10</fullName>
    </alternativeName>
</protein>
<dbReference type="Pfam" id="PF09748">
    <property type="entry name" value="Med10"/>
    <property type="match status" value="1"/>
</dbReference>
<gene>
    <name evidence="9" type="primary">MED10</name>
    <name evidence="10" type="ORF">CVLEPA_LOCUS9895</name>
</gene>
<evidence type="ECO:0000256" key="6">
    <source>
        <dbReference type="ARBA" id="ARBA00023163"/>
    </source>
</evidence>
<organism evidence="10 11">
    <name type="scientific">Clavelina lepadiformis</name>
    <name type="common">Light-bulb sea squirt</name>
    <name type="synonym">Ascidia lepadiformis</name>
    <dbReference type="NCBI Taxonomy" id="159417"/>
    <lineage>
        <taxon>Eukaryota</taxon>
        <taxon>Metazoa</taxon>
        <taxon>Chordata</taxon>
        <taxon>Tunicata</taxon>
        <taxon>Ascidiacea</taxon>
        <taxon>Aplousobranchia</taxon>
        <taxon>Clavelinidae</taxon>
        <taxon>Clavelina</taxon>
    </lineage>
</organism>
<evidence type="ECO:0000256" key="7">
    <source>
        <dbReference type="ARBA" id="ARBA00023242"/>
    </source>
</evidence>